<dbReference type="STRING" id="406100.SAMN04488052_107124"/>
<proteinExistence type="predicted"/>
<dbReference type="EMBL" id="FOEG01000007">
    <property type="protein sequence ID" value="SEP04850.1"/>
    <property type="molecule type" value="Genomic_DNA"/>
</dbReference>
<sequence length="129" mass="14106">MRWLAPVRGFVSGLVLLVGLAPVAFAHHGWGWASDELDEMTGEIADVRLGNPHGEVDIVIDGETWTIEVGQPWRNERAGLSEELLESGSEITVLGNVSEREGERLVKAVRVTTAEGHHDLYPGRIPDSD</sequence>
<evidence type="ECO:0000313" key="2">
    <source>
        <dbReference type="Proteomes" id="UP000199657"/>
    </source>
</evidence>
<keyword evidence="2" id="KW-1185">Reference proteome</keyword>
<dbReference type="InterPro" id="IPR046150">
    <property type="entry name" value="DUF6152"/>
</dbReference>
<dbReference type="AlphaFoldDB" id="A0A1H8UNQ7"/>
<dbReference type="Pfam" id="PF19649">
    <property type="entry name" value="DUF6152"/>
    <property type="match status" value="1"/>
</dbReference>
<organism evidence="1 2">
    <name type="scientific">Aquisalimonas asiatica</name>
    <dbReference type="NCBI Taxonomy" id="406100"/>
    <lineage>
        <taxon>Bacteria</taxon>
        <taxon>Pseudomonadati</taxon>
        <taxon>Pseudomonadota</taxon>
        <taxon>Gammaproteobacteria</taxon>
        <taxon>Chromatiales</taxon>
        <taxon>Ectothiorhodospiraceae</taxon>
        <taxon>Aquisalimonas</taxon>
    </lineage>
</organism>
<protein>
    <submittedName>
        <fullName evidence="1">Uncharacterized protein</fullName>
    </submittedName>
</protein>
<gene>
    <name evidence="1" type="ORF">SAMN04488052_107124</name>
</gene>
<accession>A0A1H8UNQ7</accession>
<evidence type="ECO:0000313" key="1">
    <source>
        <dbReference type="EMBL" id="SEP04850.1"/>
    </source>
</evidence>
<name>A0A1H8UNQ7_9GAMM</name>
<reference evidence="1 2" key="1">
    <citation type="submission" date="2016-10" db="EMBL/GenBank/DDBJ databases">
        <authorList>
            <person name="de Groot N.N."/>
        </authorList>
    </citation>
    <scope>NUCLEOTIDE SEQUENCE [LARGE SCALE GENOMIC DNA]</scope>
    <source>
        <strain evidence="1 2">CGMCC 1.6291</strain>
    </source>
</reference>
<dbReference type="OrthoDB" id="6896283at2"/>
<dbReference type="Proteomes" id="UP000199657">
    <property type="component" value="Unassembled WGS sequence"/>
</dbReference>